<dbReference type="SUPFAM" id="SSF55486">
    <property type="entry name" value="Metalloproteases ('zincins'), catalytic domain"/>
    <property type="match status" value="1"/>
</dbReference>
<feature type="signal peptide" evidence="2">
    <location>
        <begin position="1"/>
        <end position="21"/>
    </location>
</feature>
<gene>
    <name evidence="3" type="ORF">IB285_02985</name>
</gene>
<feature type="region of interest" description="Disordered" evidence="1">
    <location>
        <begin position="250"/>
        <end position="269"/>
    </location>
</feature>
<organism evidence="3 4">
    <name type="scientific">Erythrobacter rubeus</name>
    <dbReference type="NCBI Taxonomy" id="2760803"/>
    <lineage>
        <taxon>Bacteria</taxon>
        <taxon>Pseudomonadati</taxon>
        <taxon>Pseudomonadota</taxon>
        <taxon>Alphaproteobacteria</taxon>
        <taxon>Sphingomonadales</taxon>
        <taxon>Erythrobacteraceae</taxon>
        <taxon>Erythrobacter/Porphyrobacter group</taxon>
        <taxon>Erythrobacter</taxon>
    </lineage>
</organism>
<sequence>MASSAIVLAAAFAGPLASAHAAQFELVYEGVPDEAMPSLQMAVDILAPCLVSDVPIRVRVQWIERGPSGFAYQAAFRNRDFLPLRDVWYPSALANAFAGERLADQDDINIFFSAKTDWYYAGEEAIGEKQKDMVGVMMHELGHGLGLSTTTFTPWQGDPISTLGMPNEYVDYFDYSFALNEQDGTPSVYDSLLRLADGRGLQDFENGSIDLTFAIANPTIHFTGPEATKANRGYPVGVVPLSLSHAAELPRQPEPMMADNGSSGTTRRSNDPLALAMLADLGWTIAPECRTWGEG</sequence>
<evidence type="ECO:0000256" key="1">
    <source>
        <dbReference type="SAM" id="MobiDB-lite"/>
    </source>
</evidence>
<protein>
    <recommendedName>
        <fullName evidence="5">Peptidase M10 metallopeptidase domain-containing protein</fullName>
    </recommendedName>
</protein>
<keyword evidence="2" id="KW-0732">Signal</keyword>
<dbReference type="EMBL" id="JACXLC010000001">
    <property type="protein sequence ID" value="MBD2841217.1"/>
    <property type="molecule type" value="Genomic_DNA"/>
</dbReference>
<dbReference type="Proteomes" id="UP000635384">
    <property type="component" value="Unassembled WGS sequence"/>
</dbReference>
<feature type="chain" id="PRO_5047327499" description="Peptidase M10 metallopeptidase domain-containing protein" evidence="2">
    <location>
        <begin position="22"/>
        <end position="295"/>
    </location>
</feature>
<reference evidence="3 4" key="1">
    <citation type="submission" date="2020-09" db="EMBL/GenBank/DDBJ databases">
        <authorList>
            <person name="Yoon J.-W."/>
        </authorList>
    </citation>
    <scope>NUCLEOTIDE SEQUENCE [LARGE SCALE GENOMIC DNA]</scope>
    <source>
        <strain evidence="3 4">KMU-140</strain>
    </source>
</reference>
<evidence type="ECO:0000256" key="2">
    <source>
        <dbReference type="SAM" id="SignalP"/>
    </source>
</evidence>
<dbReference type="RefSeq" id="WP_190786780.1">
    <property type="nucleotide sequence ID" value="NZ_JACXLC010000001.1"/>
</dbReference>
<evidence type="ECO:0008006" key="5">
    <source>
        <dbReference type="Google" id="ProtNLM"/>
    </source>
</evidence>
<accession>A0ABR8KLE8</accession>
<comment type="caution">
    <text evidence="3">The sequence shown here is derived from an EMBL/GenBank/DDBJ whole genome shotgun (WGS) entry which is preliminary data.</text>
</comment>
<dbReference type="Gene3D" id="3.40.390.10">
    <property type="entry name" value="Collagenase (Catalytic Domain)"/>
    <property type="match status" value="1"/>
</dbReference>
<proteinExistence type="predicted"/>
<evidence type="ECO:0000313" key="3">
    <source>
        <dbReference type="EMBL" id="MBD2841217.1"/>
    </source>
</evidence>
<name>A0ABR8KLE8_9SPHN</name>
<dbReference type="InterPro" id="IPR024079">
    <property type="entry name" value="MetalloPept_cat_dom_sf"/>
</dbReference>
<evidence type="ECO:0000313" key="4">
    <source>
        <dbReference type="Proteomes" id="UP000635384"/>
    </source>
</evidence>
<keyword evidence="4" id="KW-1185">Reference proteome</keyword>